<feature type="region of interest" description="Disordered" evidence="1">
    <location>
        <begin position="196"/>
        <end position="215"/>
    </location>
</feature>
<dbReference type="RefSeq" id="WP_147134243.1">
    <property type="nucleotide sequence ID" value="NZ_BAABIJ010000001.1"/>
</dbReference>
<keyword evidence="3" id="KW-1185">Reference proteome</keyword>
<evidence type="ECO:0000313" key="3">
    <source>
        <dbReference type="Proteomes" id="UP000321617"/>
    </source>
</evidence>
<dbReference type="OrthoDB" id="3578967at2"/>
<name>A0A562VCE0_9ACTN</name>
<feature type="compositionally biased region" description="Basic and acidic residues" evidence="1">
    <location>
        <begin position="204"/>
        <end position="215"/>
    </location>
</feature>
<comment type="caution">
    <text evidence="2">The sequence shown here is derived from an EMBL/GenBank/DDBJ whole genome shotgun (WGS) entry which is preliminary data.</text>
</comment>
<proteinExistence type="predicted"/>
<organism evidence="2 3">
    <name type="scientific">Stackebrandtia albiflava</name>
    <dbReference type="NCBI Taxonomy" id="406432"/>
    <lineage>
        <taxon>Bacteria</taxon>
        <taxon>Bacillati</taxon>
        <taxon>Actinomycetota</taxon>
        <taxon>Actinomycetes</taxon>
        <taxon>Glycomycetales</taxon>
        <taxon>Glycomycetaceae</taxon>
        <taxon>Stackebrandtia</taxon>
    </lineage>
</organism>
<dbReference type="AlphaFoldDB" id="A0A562VCE0"/>
<sequence length="215" mass="24826">MTDYPNTTTDVTAAFPAALRDDAASVAAVLPAWHPYRMSAGVVTFRMVGEELRFPYRWYPDEVDRAAYRSLSSVQRAILDCWYTRHHDGRVRQRSLARILDCEHPWAAPFVIRPVGEYVIEIVRMIATVVSTTEWWRDRSETYGRFLAEDREFFASVAARAVSYWDCYHRGDHALFSRYPGGVVVERLREAANRFTDTPLPHNVPRERRSPSGRA</sequence>
<gene>
    <name evidence="2" type="ORF">LX16_1191</name>
</gene>
<evidence type="ECO:0000256" key="1">
    <source>
        <dbReference type="SAM" id="MobiDB-lite"/>
    </source>
</evidence>
<reference evidence="2 3" key="1">
    <citation type="journal article" date="2013" name="Stand. Genomic Sci.">
        <title>Genomic Encyclopedia of Type Strains, Phase I: The one thousand microbial genomes (KMG-I) project.</title>
        <authorList>
            <person name="Kyrpides N.C."/>
            <person name="Woyke T."/>
            <person name="Eisen J.A."/>
            <person name="Garrity G."/>
            <person name="Lilburn T.G."/>
            <person name="Beck B.J."/>
            <person name="Whitman W.B."/>
            <person name="Hugenholtz P."/>
            <person name="Klenk H.P."/>
        </authorList>
    </citation>
    <scope>NUCLEOTIDE SEQUENCE [LARGE SCALE GENOMIC DNA]</scope>
    <source>
        <strain evidence="2 3">DSM 45044</strain>
    </source>
</reference>
<accession>A0A562VCE0</accession>
<evidence type="ECO:0000313" key="2">
    <source>
        <dbReference type="EMBL" id="TWJ15481.1"/>
    </source>
</evidence>
<dbReference type="EMBL" id="VLLL01000005">
    <property type="protein sequence ID" value="TWJ15481.1"/>
    <property type="molecule type" value="Genomic_DNA"/>
</dbReference>
<dbReference type="Proteomes" id="UP000321617">
    <property type="component" value="Unassembled WGS sequence"/>
</dbReference>
<protein>
    <submittedName>
        <fullName evidence="2">Uncharacterized protein</fullName>
    </submittedName>
</protein>